<name>A0ABU1AWV2_9BACT</name>
<evidence type="ECO:0000313" key="3">
    <source>
        <dbReference type="Proteomes" id="UP001225316"/>
    </source>
</evidence>
<dbReference type="Proteomes" id="UP001225316">
    <property type="component" value="Unassembled WGS sequence"/>
</dbReference>
<sequence length="159" mass="18445">MAEQKRGRRTSFFIDGFNLYHSLRTAERLLPHTQLKWLDIPALCRSYLPMVGNGAELEEIHYFSAYADHLQKEIPQKPERHRKFTRALTASKVNVHIAKFRKKKVWSHSQKIWLEAYEEKETDVAIACKVLSLAQKNAFEVAVLITGDSDFSPLARTFK</sequence>
<keyword evidence="3" id="KW-1185">Reference proteome</keyword>
<gene>
    <name evidence="2" type="ORF">QEH52_11220</name>
</gene>
<comment type="caution">
    <text evidence="2">The sequence shown here is derived from an EMBL/GenBank/DDBJ whole genome shotgun (WGS) entry which is preliminary data.</text>
</comment>
<protein>
    <submittedName>
        <fullName evidence="2">NYN domain-containing protein</fullName>
    </submittedName>
</protein>
<dbReference type="Gene3D" id="3.40.50.1010">
    <property type="entry name" value="5'-nuclease"/>
    <property type="match status" value="1"/>
</dbReference>
<organism evidence="2 3">
    <name type="scientific">Thalassobacterium maritimum</name>
    <dbReference type="NCBI Taxonomy" id="3041265"/>
    <lineage>
        <taxon>Bacteria</taxon>
        <taxon>Pseudomonadati</taxon>
        <taxon>Verrucomicrobiota</taxon>
        <taxon>Opitutia</taxon>
        <taxon>Puniceicoccales</taxon>
        <taxon>Coraliomargaritaceae</taxon>
        <taxon>Thalassobacterium</taxon>
    </lineage>
</organism>
<dbReference type="CDD" id="cd18722">
    <property type="entry name" value="PIN_NicB-like"/>
    <property type="match status" value="1"/>
</dbReference>
<reference evidence="2 3" key="1">
    <citation type="submission" date="2023-04" db="EMBL/GenBank/DDBJ databases">
        <title>A novel bacteria isolated from coastal sediment.</title>
        <authorList>
            <person name="Liu X.-J."/>
            <person name="Du Z.-J."/>
        </authorList>
    </citation>
    <scope>NUCLEOTIDE SEQUENCE [LARGE SCALE GENOMIC DNA]</scope>
    <source>
        <strain evidence="2 3">SDUM461003</strain>
    </source>
</reference>
<proteinExistence type="predicted"/>
<evidence type="ECO:0000313" key="2">
    <source>
        <dbReference type="EMBL" id="MDQ8208082.1"/>
    </source>
</evidence>
<dbReference type="Pfam" id="PF01936">
    <property type="entry name" value="NYN"/>
    <property type="match status" value="1"/>
</dbReference>
<feature type="domain" description="NYN" evidence="1">
    <location>
        <begin position="9"/>
        <end position="156"/>
    </location>
</feature>
<evidence type="ECO:0000259" key="1">
    <source>
        <dbReference type="Pfam" id="PF01936"/>
    </source>
</evidence>
<dbReference type="RefSeq" id="WP_308950513.1">
    <property type="nucleotide sequence ID" value="NZ_JARXHW010000024.1"/>
</dbReference>
<dbReference type="InterPro" id="IPR021139">
    <property type="entry name" value="NYN"/>
</dbReference>
<accession>A0ABU1AWV2</accession>
<dbReference type="EMBL" id="JARXHW010000024">
    <property type="protein sequence ID" value="MDQ8208082.1"/>
    <property type="molecule type" value="Genomic_DNA"/>
</dbReference>